<proteinExistence type="predicted"/>
<keyword evidence="3" id="KW-1185">Reference proteome</keyword>
<name>A0AAW5N5Y1_9BACT</name>
<evidence type="ECO:0000256" key="1">
    <source>
        <dbReference type="SAM" id="Phobius"/>
    </source>
</evidence>
<dbReference type="AlphaFoldDB" id="A0AAW5N5Y1"/>
<feature type="transmembrane region" description="Helical" evidence="1">
    <location>
        <begin position="12"/>
        <end position="34"/>
    </location>
</feature>
<sequence length="140" mass="15892">MKTIHSQLIAIPLLVVGVCLFLGGVAGLGSLYMASKDCESTTGVVKKYDRKRVYRHRKIRYESTMLVSYSTPKYGEMHVYKKSHCPFREVGDELTVWYDRNRPEAIRLPVSESILFGTLVVFGVLCTYGGICYRKATKNE</sequence>
<dbReference type="EMBL" id="JANRHJ010000003">
    <property type="protein sequence ID" value="MCR8873173.1"/>
    <property type="molecule type" value="Genomic_DNA"/>
</dbReference>
<keyword evidence="1" id="KW-0472">Membrane</keyword>
<evidence type="ECO:0000313" key="3">
    <source>
        <dbReference type="Proteomes" id="UP001204579"/>
    </source>
</evidence>
<accession>A0AAW5N5Y1</accession>
<feature type="transmembrane region" description="Helical" evidence="1">
    <location>
        <begin position="114"/>
        <end position="133"/>
    </location>
</feature>
<keyword evidence="1" id="KW-0812">Transmembrane</keyword>
<organism evidence="2 3">
    <name type="scientific">Phocaeicola barnesiae</name>
    <dbReference type="NCBI Taxonomy" id="376804"/>
    <lineage>
        <taxon>Bacteria</taxon>
        <taxon>Pseudomonadati</taxon>
        <taxon>Bacteroidota</taxon>
        <taxon>Bacteroidia</taxon>
        <taxon>Bacteroidales</taxon>
        <taxon>Bacteroidaceae</taxon>
        <taxon>Phocaeicola</taxon>
    </lineage>
</organism>
<evidence type="ECO:0000313" key="2">
    <source>
        <dbReference type="EMBL" id="MCR8873173.1"/>
    </source>
</evidence>
<comment type="caution">
    <text evidence="2">The sequence shown here is derived from an EMBL/GenBank/DDBJ whole genome shotgun (WGS) entry which is preliminary data.</text>
</comment>
<gene>
    <name evidence="2" type="ORF">NW209_03895</name>
</gene>
<protein>
    <submittedName>
        <fullName evidence="2">DUF3592 domain-containing protein</fullName>
    </submittedName>
</protein>
<reference evidence="2 3" key="1">
    <citation type="submission" date="2022-08" db="EMBL/GenBank/DDBJ databases">
        <authorList>
            <person name="Zeman M."/>
            <person name="Kubasova T."/>
        </authorList>
    </citation>
    <scope>NUCLEOTIDE SEQUENCE [LARGE SCALE GENOMIC DNA]</scope>
    <source>
        <strain evidence="2 3">ET62</strain>
    </source>
</reference>
<keyword evidence="1" id="KW-1133">Transmembrane helix</keyword>
<dbReference type="Proteomes" id="UP001204579">
    <property type="component" value="Unassembled WGS sequence"/>
</dbReference>
<dbReference type="RefSeq" id="WP_258335451.1">
    <property type="nucleotide sequence ID" value="NZ_JANRHJ010000003.1"/>
</dbReference>